<gene>
    <name evidence="1" type="ORF">FSB_LOCUS56506</name>
</gene>
<evidence type="ECO:0000313" key="1">
    <source>
        <dbReference type="EMBL" id="SPD28624.1"/>
    </source>
</evidence>
<reference evidence="1" key="1">
    <citation type="submission" date="2018-02" db="EMBL/GenBank/DDBJ databases">
        <authorList>
            <person name="Cohen D.B."/>
            <person name="Kent A.D."/>
        </authorList>
    </citation>
    <scope>NUCLEOTIDE SEQUENCE</scope>
</reference>
<sequence>MVASLEAVVLSRAIQRRLNLMKPSDPEAPDLMADQNRVMLRSTTVPRFRHPLVSDRVAVFLPKKLRPTEPLRCYVTWLRHLSPCSAICPSMFDPSEPLHYGGGNPEILNWWEPFTVSIIDVDVVVVGAEQDEGEAEIE</sequence>
<protein>
    <submittedName>
        <fullName evidence="1">Uncharacterized protein</fullName>
    </submittedName>
</protein>
<dbReference type="AlphaFoldDB" id="A0A2N9IWH4"/>
<proteinExistence type="predicted"/>
<dbReference type="EMBL" id="OIVN01006238">
    <property type="protein sequence ID" value="SPD28624.1"/>
    <property type="molecule type" value="Genomic_DNA"/>
</dbReference>
<organism evidence="1">
    <name type="scientific">Fagus sylvatica</name>
    <name type="common">Beechnut</name>
    <dbReference type="NCBI Taxonomy" id="28930"/>
    <lineage>
        <taxon>Eukaryota</taxon>
        <taxon>Viridiplantae</taxon>
        <taxon>Streptophyta</taxon>
        <taxon>Embryophyta</taxon>
        <taxon>Tracheophyta</taxon>
        <taxon>Spermatophyta</taxon>
        <taxon>Magnoliopsida</taxon>
        <taxon>eudicotyledons</taxon>
        <taxon>Gunneridae</taxon>
        <taxon>Pentapetalae</taxon>
        <taxon>rosids</taxon>
        <taxon>fabids</taxon>
        <taxon>Fagales</taxon>
        <taxon>Fagaceae</taxon>
        <taxon>Fagus</taxon>
    </lineage>
</organism>
<name>A0A2N9IWH4_FAGSY</name>
<accession>A0A2N9IWH4</accession>